<dbReference type="EMBL" id="HBUF01058731">
    <property type="protein sequence ID" value="CAG6624999.1"/>
    <property type="molecule type" value="Transcribed_RNA"/>
</dbReference>
<protein>
    <submittedName>
        <fullName evidence="1">Uncharacterized protein</fullName>
    </submittedName>
</protein>
<name>A0A8D8Q4J6_9HEMI</name>
<evidence type="ECO:0000313" key="1">
    <source>
        <dbReference type="EMBL" id="CAG6624999.1"/>
    </source>
</evidence>
<reference evidence="1" key="1">
    <citation type="submission" date="2021-05" db="EMBL/GenBank/DDBJ databases">
        <authorList>
            <person name="Alioto T."/>
            <person name="Alioto T."/>
            <person name="Gomez Garrido J."/>
        </authorList>
    </citation>
    <scope>NUCLEOTIDE SEQUENCE</scope>
</reference>
<dbReference type="AlphaFoldDB" id="A0A8D8Q4J6"/>
<sequence length="149" mass="17148">MVNRLEGSKVPLKESCRAEWGDRISLASRHRSSVVRIFIGMKSRLTVEPGDAGDVDERRGAKREYRVDISEFILSTNRVGQRTSLKWSQVCFQRRSSSSFLSCEGDMLFRRQTMTLSIQYVRRMVHEDDSESCTMLRYTSVILTQISDG</sequence>
<proteinExistence type="predicted"/>
<organism evidence="1">
    <name type="scientific">Cacopsylla melanoneura</name>
    <dbReference type="NCBI Taxonomy" id="428564"/>
    <lineage>
        <taxon>Eukaryota</taxon>
        <taxon>Metazoa</taxon>
        <taxon>Ecdysozoa</taxon>
        <taxon>Arthropoda</taxon>
        <taxon>Hexapoda</taxon>
        <taxon>Insecta</taxon>
        <taxon>Pterygota</taxon>
        <taxon>Neoptera</taxon>
        <taxon>Paraneoptera</taxon>
        <taxon>Hemiptera</taxon>
        <taxon>Sternorrhyncha</taxon>
        <taxon>Psylloidea</taxon>
        <taxon>Psyllidae</taxon>
        <taxon>Psyllinae</taxon>
        <taxon>Cacopsylla</taxon>
    </lineage>
</organism>
<accession>A0A8D8Q4J6</accession>